<dbReference type="GO" id="GO:0016874">
    <property type="term" value="F:ligase activity"/>
    <property type="evidence" value="ECO:0007669"/>
    <property type="project" value="UniProtKB-KW"/>
</dbReference>
<dbReference type="PROSITE" id="PS51221">
    <property type="entry name" value="TTL"/>
    <property type="match status" value="1"/>
</dbReference>
<dbReference type="InterPro" id="IPR004344">
    <property type="entry name" value="TTL/TTLL_fam"/>
</dbReference>
<gene>
    <name evidence="1" type="ORF">KIPB_016479</name>
</gene>
<accession>A0A9K3GRB3</accession>
<reference evidence="1 2" key="1">
    <citation type="journal article" date="2018" name="PLoS ONE">
        <title>The draft genome of Kipferlia bialata reveals reductive genome evolution in fornicate parasites.</title>
        <authorList>
            <person name="Tanifuji G."/>
            <person name="Takabayashi S."/>
            <person name="Kume K."/>
            <person name="Takagi M."/>
            <person name="Nakayama T."/>
            <person name="Kamikawa R."/>
            <person name="Inagaki Y."/>
            <person name="Hashimoto T."/>
        </authorList>
    </citation>
    <scope>NUCLEOTIDE SEQUENCE [LARGE SCALE GENOMIC DNA]</scope>
    <source>
        <strain evidence="1">NY0173</strain>
    </source>
</reference>
<evidence type="ECO:0000313" key="2">
    <source>
        <dbReference type="Proteomes" id="UP000265618"/>
    </source>
</evidence>
<proteinExistence type="predicted"/>
<evidence type="ECO:0000313" key="1">
    <source>
        <dbReference type="EMBL" id="GIQ92607.1"/>
    </source>
</evidence>
<name>A0A9K3GRB3_9EUKA</name>
<organism evidence="1 2">
    <name type="scientific">Kipferlia bialata</name>
    <dbReference type="NCBI Taxonomy" id="797122"/>
    <lineage>
        <taxon>Eukaryota</taxon>
        <taxon>Metamonada</taxon>
        <taxon>Carpediemonas-like organisms</taxon>
        <taxon>Kipferlia</taxon>
    </lineage>
</organism>
<dbReference type="EMBL" id="BDIP01010104">
    <property type="protein sequence ID" value="GIQ92607.1"/>
    <property type="molecule type" value="Genomic_DNA"/>
</dbReference>
<comment type="caution">
    <text evidence="1">The sequence shown here is derived from an EMBL/GenBank/DDBJ whole genome shotgun (WGS) entry which is preliminary data.</text>
</comment>
<dbReference type="OrthoDB" id="202825at2759"/>
<sequence>FSLFWGNAQKAAWYRRLGLHQVANHLPGTFELGRKDSLSRNVQQACRNKGNAEFGFFLPLSLSLSLSVSL</sequence>
<keyword evidence="2" id="KW-1185">Reference proteome</keyword>
<protein>
    <submittedName>
        <fullName evidence="1">Tubulin-tyrosine ligase/Tubulin polyglutamylase</fullName>
    </submittedName>
</protein>
<dbReference type="AlphaFoldDB" id="A0A9K3GRB3"/>
<dbReference type="Proteomes" id="UP000265618">
    <property type="component" value="Unassembled WGS sequence"/>
</dbReference>
<feature type="non-terminal residue" evidence="1">
    <location>
        <position position="70"/>
    </location>
</feature>
<keyword evidence="1" id="KW-0436">Ligase</keyword>